<comment type="caution">
    <text evidence="3">The sequence shown here is derived from an EMBL/GenBank/DDBJ whole genome shotgun (WGS) entry which is preliminary data.</text>
</comment>
<dbReference type="Proteomes" id="UP001385892">
    <property type="component" value="Unassembled WGS sequence"/>
</dbReference>
<feature type="chain" id="PRO_5045177007" description="Outer membrane protein beta-barrel domain-containing protein" evidence="2">
    <location>
        <begin position="27"/>
        <end position="256"/>
    </location>
</feature>
<protein>
    <recommendedName>
        <fullName evidence="5">Outer membrane protein beta-barrel domain-containing protein</fullName>
    </recommendedName>
</protein>
<feature type="signal peptide" evidence="2">
    <location>
        <begin position="1"/>
        <end position="26"/>
    </location>
</feature>
<gene>
    <name evidence="3" type="ORF">WKW82_13375</name>
</gene>
<keyword evidence="2" id="KW-0732">Signal</keyword>
<name>A0ABU8WJR7_9BURK</name>
<organism evidence="3 4">
    <name type="scientific">Variovorax rhizosphaerae</name>
    <dbReference type="NCBI Taxonomy" id="1836200"/>
    <lineage>
        <taxon>Bacteria</taxon>
        <taxon>Pseudomonadati</taxon>
        <taxon>Pseudomonadota</taxon>
        <taxon>Betaproteobacteria</taxon>
        <taxon>Burkholderiales</taxon>
        <taxon>Comamonadaceae</taxon>
        <taxon>Variovorax</taxon>
    </lineage>
</organism>
<accession>A0ABU8WJR7</accession>
<proteinExistence type="predicted"/>
<reference evidence="3 4" key="1">
    <citation type="submission" date="2024-03" db="EMBL/GenBank/DDBJ databases">
        <title>Novel species of the genus Variovorax.</title>
        <authorList>
            <person name="Liu Q."/>
            <person name="Xin Y.-H."/>
        </authorList>
    </citation>
    <scope>NUCLEOTIDE SEQUENCE [LARGE SCALE GENOMIC DNA]</scope>
    <source>
        <strain evidence="3 4">KACC 18900</strain>
    </source>
</reference>
<dbReference type="EMBL" id="JBBKZT010000005">
    <property type="protein sequence ID" value="MEJ8847644.1"/>
    <property type="molecule type" value="Genomic_DNA"/>
</dbReference>
<evidence type="ECO:0000256" key="2">
    <source>
        <dbReference type="SAM" id="SignalP"/>
    </source>
</evidence>
<keyword evidence="4" id="KW-1185">Reference proteome</keyword>
<dbReference type="RefSeq" id="WP_340342768.1">
    <property type="nucleotide sequence ID" value="NZ_JBBKZT010000005.1"/>
</dbReference>
<sequence length="256" mass="27265">MLEKKCRALAMCCGLTAALASQSATAQTATSTDAWRFELTPYLWTPGIRSDLQFGPLPGNTVSVNSTSLLKALEMGAMGSLEARKGAWGGLLDLQYVKLGVSNQYLGGLAGGYDVTFKQTIVTLAGLYRVVDTPGVTVDAVGGIRYVNLKTNVIVSIAPTLRGPGRRIEDTANSTSGILGARVLVPVGDKWSLLGYLDIGAGNSNTNWQAIAGANYQYSPATAIKLGYRYLSYKRDDELVNRAAMGGFYVGLGFRF</sequence>
<dbReference type="InterPro" id="IPR011250">
    <property type="entry name" value="OMP/PagP_B-barrel"/>
</dbReference>
<dbReference type="Gene3D" id="2.40.160.20">
    <property type="match status" value="1"/>
</dbReference>
<dbReference type="SUPFAM" id="SSF56925">
    <property type="entry name" value="OMPA-like"/>
    <property type="match status" value="1"/>
</dbReference>
<evidence type="ECO:0000313" key="4">
    <source>
        <dbReference type="Proteomes" id="UP001385892"/>
    </source>
</evidence>
<comment type="subcellular location">
    <subcellularLocation>
        <location evidence="1">Cell outer membrane</location>
    </subcellularLocation>
</comment>
<evidence type="ECO:0000256" key="1">
    <source>
        <dbReference type="ARBA" id="ARBA00004442"/>
    </source>
</evidence>
<evidence type="ECO:0000313" key="3">
    <source>
        <dbReference type="EMBL" id="MEJ8847644.1"/>
    </source>
</evidence>
<evidence type="ECO:0008006" key="5">
    <source>
        <dbReference type="Google" id="ProtNLM"/>
    </source>
</evidence>